<protein>
    <recommendedName>
        <fullName evidence="1">Cupin type-2 domain-containing protein</fullName>
    </recommendedName>
</protein>
<keyword evidence="3" id="KW-1185">Reference proteome</keyword>
<gene>
    <name evidence="2" type="ORF">GCM10025866_04480</name>
</gene>
<organism evidence="2 3">
    <name type="scientific">Naasia aerilata</name>
    <dbReference type="NCBI Taxonomy" id="1162966"/>
    <lineage>
        <taxon>Bacteria</taxon>
        <taxon>Bacillati</taxon>
        <taxon>Actinomycetota</taxon>
        <taxon>Actinomycetes</taxon>
        <taxon>Micrococcales</taxon>
        <taxon>Microbacteriaceae</taxon>
        <taxon>Naasia</taxon>
    </lineage>
</organism>
<reference evidence="3" key="1">
    <citation type="journal article" date="2019" name="Int. J. Syst. Evol. Microbiol.">
        <title>The Global Catalogue of Microorganisms (GCM) 10K type strain sequencing project: providing services to taxonomists for standard genome sequencing and annotation.</title>
        <authorList>
            <consortium name="The Broad Institute Genomics Platform"/>
            <consortium name="The Broad Institute Genome Sequencing Center for Infectious Disease"/>
            <person name="Wu L."/>
            <person name="Ma J."/>
        </authorList>
    </citation>
    <scope>NUCLEOTIDE SEQUENCE [LARGE SCALE GENOMIC DNA]</scope>
    <source>
        <strain evidence="3">NBRC 108725</strain>
    </source>
</reference>
<dbReference type="InterPro" id="IPR014710">
    <property type="entry name" value="RmlC-like_jellyroll"/>
</dbReference>
<dbReference type="InterPro" id="IPR013096">
    <property type="entry name" value="Cupin_2"/>
</dbReference>
<evidence type="ECO:0000313" key="3">
    <source>
        <dbReference type="Proteomes" id="UP001321498"/>
    </source>
</evidence>
<dbReference type="Gene3D" id="2.60.120.10">
    <property type="entry name" value="Jelly Rolls"/>
    <property type="match status" value="1"/>
</dbReference>
<dbReference type="Pfam" id="PF07883">
    <property type="entry name" value="Cupin_2"/>
    <property type="match status" value="1"/>
</dbReference>
<sequence length="69" mass="7704">MHHHPNCDEVLHVIRGRIRHRVGSEYVEMGAGDTISIPVGSVHNAENIGDEECELLITFDTARRQVVGE</sequence>
<accession>A0ABM8G8L8</accession>
<dbReference type="SUPFAM" id="SSF51182">
    <property type="entry name" value="RmlC-like cupins"/>
    <property type="match status" value="1"/>
</dbReference>
<evidence type="ECO:0000313" key="2">
    <source>
        <dbReference type="EMBL" id="BDZ44539.1"/>
    </source>
</evidence>
<proteinExistence type="predicted"/>
<evidence type="ECO:0000259" key="1">
    <source>
        <dbReference type="Pfam" id="PF07883"/>
    </source>
</evidence>
<dbReference type="Proteomes" id="UP001321498">
    <property type="component" value="Chromosome"/>
</dbReference>
<name>A0ABM8G8L8_9MICO</name>
<feature type="domain" description="Cupin type-2" evidence="1">
    <location>
        <begin position="1"/>
        <end position="58"/>
    </location>
</feature>
<dbReference type="InterPro" id="IPR011051">
    <property type="entry name" value="RmlC_Cupin_sf"/>
</dbReference>
<dbReference type="EMBL" id="AP027731">
    <property type="protein sequence ID" value="BDZ44539.1"/>
    <property type="molecule type" value="Genomic_DNA"/>
</dbReference>